<feature type="transmembrane region" description="Helical" evidence="9">
    <location>
        <begin position="143"/>
        <end position="163"/>
    </location>
</feature>
<evidence type="ECO:0000313" key="11">
    <source>
        <dbReference type="EMBL" id="CAD7440048.1"/>
    </source>
</evidence>
<dbReference type="GO" id="GO:0140359">
    <property type="term" value="F:ABC-type transporter activity"/>
    <property type="evidence" value="ECO:0007669"/>
    <property type="project" value="InterPro"/>
</dbReference>
<dbReference type="GO" id="GO:0005524">
    <property type="term" value="F:ATP binding"/>
    <property type="evidence" value="ECO:0007669"/>
    <property type="project" value="UniProtKB-KW"/>
</dbReference>
<keyword evidence="8 9" id="KW-0472">Membrane</keyword>
<dbReference type="FunFam" id="1.20.1560.10:FF:000006">
    <property type="entry name" value="ATP-binding cassette, sub-family C (CFTR/MRP), member 9"/>
    <property type="match status" value="1"/>
</dbReference>
<evidence type="ECO:0000259" key="10">
    <source>
        <dbReference type="PROSITE" id="PS50929"/>
    </source>
</evidence>
<evidence type="ECO:0000256" key="3">
    <source>
        <dbReference type="ARBA" id="ARBA00022692"/>
    </source>
</evidence>
<keyword evidence="7 9" id="KW-1133">Transmembrane helix</keyword>
<reference evidence="11" key="1">
    <citation type="submission" date="2020-11" db="EMBL/GenBank/DDBJ databases">
        <authorList>
            <person name="Tran Van P."/>
        </authorList>
    </citation>
    <scope>NUCLEOTIDE SEQUENCE</scope>
</reference>
<evidence type="ECO:0000256" key="2">
    <source>
        <dbReference type="ARBA" id="ARBA00022448"/>
    </source>
</evidence>
<protein>
    <recommendedName>
        <fullName evidence="10">ABC transmembrane type-1 domain-containing protein</fullName>
    </recommendedName>
</protein>
<feature type="transmembrane region" description="Helical" evidence="9">
    <location>
        <begin position="534"/>
        <end position="555"/>
    </location>
</feature>
<gene>
    <name evidence="11" type="ORF">TBIB3V08_LOCUS2578</name>
</gene>
<dbReference type="PANTHER" id="PTHR24223:SF443">
    <property type="entry name" value="MULTIDRUG-RESISTANCE LIKE PROTEIN 1, ISOFORM I"/>
    <property type="match status" value="1"/>
</dbReference>
<proteinExistence type="predicted"/>
<evidence type="ECO:0000256" key="9">
    <source>
        <dbReference type="SAM" id="Phobius"/>
    </source>
</evidence>
<evidence type="ECO:0000256" key="5">
    <source>
        <dbReference type="ARBA" id="ARBA00022741"/>
    </source>
</evidence>
<dbReference type="InterPro" id="IPR036640">
    <property type="entry name" value="ABC1_TM_sf"/>
</dbReference>
<keyword evidence="2" id="KW-0813">Transport</keyword>
<dbReference type="SUPFAM" id="SSF90123">
    <property type="entry name" value="ABC transporter transmembrane region"/>
    <property type="match status" value="1"/>
</dbReference>
<feature type="transmembrane region" description="Helical" evidence="9">
    <location>
        <begin position="312"/>
        <end position="333"/>
    </location>
</feature>
<comment type="subcellular location">
    <subcellularLocation>
        <location evidence="1">Endomembrane system</location>
        <topology evidence="1">Multi-pass membrane protein</topology>
    </subcellularLocation>
</comment>
<accession>A0A7R9ETB0</accession>
<evidence type="ECO:0000256" key="6">
    <source>
        <dbReference type="ARBA" id="ARBA00022840"/>
    </source>
</evidence>
<keyword evidence="3 9" id="KW-0812">Transmembrane</keyword>
<evidence type="ECO:0000256" key="4">
    <source>
        <dbReference type="ARBA" id="ARBA00022737"/>
    </source>
</evidence>
<evidence type="ECO:0000256" key="1">
    <source>
        <dbReference type="ARBA" id="ARBA00004127"/>
    </source>
</evidence>
<organism evidence="11">
    <name type="scientific">Timema bartmani</name>
    <dbReference type="NCBI Taxonomy" id="61472"/>
    <lineage>
        <taxon>Eukaryota</taxon>
        <taxon>Metazoa</taxon>
        <taxon>Ecdysozoa</taxon>
        <taxon>Arthropoda</taxon>
        <taxon>Hexapoda</taxon>
        <taxon>Insecta</taxon>
        <taxon>Pterygota</taxon>
        <taxon>Neoptera</taxon>
        <taxon>Polyneoptera</taxon>
        <taxon>Phasmatodea</taxon>
        <taxon>Timematodea</taxon>
        <taxon>Timematoidea</taxon>
        <taxon>Timematidae</taxon>
        <taxon>Timema</taxon>
    </lineage>
</organism>
<sequence length="562" mass="63619">MLVFVLQDANLTWYTEDPDLTPCFQKTVLIWLPCALLWGLSPLEAYYILGSRTRNIAWNSLNVIISSLIFLCASDLGFEISRGSQGFDVFSADYLAPLVKMASLREIGLVVNITPRCVSSVVKALAAVLQYYNRTKGIRTSGILFLFWLLSALCGLVQFRYEIRKSQDQEHASSSYLFVSYVLSYTATIAQLVLNFFVDAPPRKCKYETIQNPSPFLEASFPSRLYFQWFDRFVWKGYRQPVTRSDLWGLNPEDTSKEVVPLFDKHWKRTLSKVHRKGEPGTKFHSSSSSVNLVNSSTRSRCPSILPALCRAYGLTFLFGCVLLVCVNLLTFVSPQILRNLIVLVSGDDSLWKGYLYAATLIVVASIQTAFNSQYTYNMMVVAIRVRMALISVIYRKALCMSNKTRKESTVGEIVNLMSVDAARIFDAIPNLNIIWSAPFQIGLALYFLWEHMGPAVLAGLTVMLILIPVNGFIAKKLKALQICQMKTKDQRIKLMNEVLNGIKVLKLYAWEPPYEKMLEGMREKEIENLTKQAYLSAVTSSIWVGVPVLVYLQYNNIPSVK</sequence>
<feature type="transmembrane region" description="Helical" evidence="9">
    <location>
        <begin position="456"/>
        <end position="475"/>
    </location>
</feature>
<feature type="transmembrane region" description="Helical" evidence="9">
    <location>
        <begin position="175"/>
        <end position="198"/>
    </location>
</feature>
<dbReference type="PANTHER" id="PTHR24223">
    <property type="entry name" value="ATP-BINDING CASSETTE SUB-FAMILY C"/>
    <property type="match status" value="1"/>
</dbReference>
<dbReference type="InterPro" id="IPR011527">
    <property type="entry name" value="ABC1_TM_dom"/>
</dbReference>
<dbReference type="Gene3D" id="1.20.1560.10">
    <property type="entry name" value="ABC transporter type 1, transmembrane domain"/>
    <property type="match status" value="1"/>
</dbReference>
<keyword evidence="6" id="KW-0067">ATP-binding</keyword>
<dbReference type="InterPro" id="IPR050173">
    <property type="entry name" value="ABC_transporter_C-like"/>
</dbReference>
<name>A0A7R9ETB0_9NEOP</name>
<dbReference type="GO" id="GO:0016020">
    <property type="term" value="C:membrane"/>
    <property type="evidence" value="ECO:0007669"/>
    <property type="project" value="InterPro"/>
</dbReference>
<evidence type="ECO:0000256" key="8">
    <source>
        <dbReference type="ARBA" id="ARBA00023136"/>
    </source>
</evidence>
<keyword evidence="4" id="KW-0677">Repeat</keyword>
<feature type="transmembrane region" description="Helical" evidence="9">
    <location>
        <begin position="56"/>
        <end position="78"/>
    </location>
</feature>
<dbReference type="EMBL" id="OD564860">
    <property type="protein sequence ID" value="CAD7440048.1"/>
    <property type="molecule type" value="Genomic_DNA"/>
</dbReference>
<dbReference type="PROSITE" id="PS50929">
    <property type="entry name" value="ABC_TM1F"/>
    <property type="match status" value="1"/>
</dbReference>
<dbReference type="CDD" id="cd18595">
    <property type="entry name" value="ABC_6TM_MRP1_2_3_6_D1_like"/>
    <property type="match status" value="1"/>
</dbReference>
<feature type="transmembrane region" description="Helical" evidence="9">
    <location>
        <begin position="432"/>
        <end position="450"/>
    </location>
</feature>
<dbReference type="Pfam" id="PF00664">
    <property type="entry name" value="ABC_membrane"/>
    <property type="match status" value="1"/>
</dbReference>
<feature type="domain" description="ABC transmembrane type-1" evidence="10">
    <location>
        <begin position="318"/>
        <end position="553"/>
    </location>
</feature>
<evidence type="ECO:0000256" key="7">
    <source>
        <dbReference type="ARBA" id="ARBA00022989"/>
    </source>
</evidence>
<feature type="transmembrane region" description="Helical" evidence="9">
    <location>
        <begin position="354"/>
        <end position="371"/>
    </location>
</feature>
<feature type="transmembrane region" description="Helical" evidence="9">
    <location>
        <begin position="28"/>
        <end position="49"/>
    </location>
</feature>
<dbReference type="AlphaFoldDB" id="A0A7R9ETB0"/>
<dbReference type="GO" id="GO:0012505">
    <property type="term" value="C:endomembrane system"/>
    <property type="evidence" value="ECO:0007669"/>
    <property type="project" value="UniProtKB-SubCell"/>
</dbReference>
<keyword evidence="5" id="KW-0547">Nucleotide-binding</keyword>